<evidence type="ECO:0000256" key="1">
    <source>
        <dbReference type="SAM" id="MobiDB-lite"/>
    </source>
</evidence>
<protein>
    <submittedName>
        <fullName evidence="2">Uncharacterized protein</fullName>
    </submittedName>
</protein>
<feature type="compositionally biased region" description="Acidic residues" evidence="1">
    <location>
        <begin position="147"/>
        <end position="162"/>
    </location>
</feature>
<dbReference type="InParanoid" id="A0A1Z5JL06"/>
<organism evidence="2 3">
    <name type="scientific">Fistulifera solaris</name>
    <name type="common">Oleaginous diatom</name>
    <dbReference type="NCBI Taxonomy" id="1519565"/>
    <lineage>
        <taxon>Eukaryota</taxon>
        <taxon>Sar</taxon>
        <taxon>Stramenopiles</taxon>
        <taxon>Ochrophyta</taxon>
        <taxon>Bacillariophyta</taxon>
        <taxon>Bacillariophyceae</taxon>
        <taxon>Bacillariophycidae</taxon>
        <taxon>Naviculales</taxon>
        <taxon>Naviculaceae</taxon>
        <taxon>Fistulifera</taxon>
    </lineage>
</organism>
<accession>A0A1Z5JL06</accession>
<dbReference type="Proteomes" id="UP000198406">
    <property type="component" value="Unassembled WGS sequence"/>
</dbReference>
<evidence type="ECO:0000313" key="3">
    <source>
        <dbReference type="Proteomes" id="UP000198406"/>
    </source>
</evidence>
<proteinExistence type="predicted"/>
<dbReference type="EMBL" id="BDSP01000082">
    <property type="protein sequence ID" value="GAX14669.1"/>
    <property type="molecule type" value="Genomic_DNA"/>
</dbReference>
<dbReference type="GO" id="GO:0032040">
    <property type="term" value="C:small-subunit processome"/>
    <property type="evidence" value="ECO:0007669"/>
    <property type="project" value="TreeGrafter"/>
</dbReference>
<sequence>MGKRRNTVKTGDKAVSGKGKKQSFERTNESDDDDDPMYTKVDRYHNQKEEEFMKLDNAQCDSEEDEEKEAVMDLGLGGDDDTDASTTSDEPSDDDSDLQEKEEADLSSDNDAEVSVSSSDEEEEEEEMQDVRNWGRNKKAYYHGDTADLEIGQEIDDAYLEEEAAKEVQRARYEEMSDDDFELSDSEQQKEENKQSGDIEKLSSSRDVHKLSTKERKKLLDKQHPEILPLISYFSGAAKEFDERTNPAAKALFEGEKDAADVSITLVLKSCDVFAPMIG</sequence>
<feature type="compositionally biased region" description="Acidic residues" evidence="1">
    <location>
        <begin position="90"/>
        <end position="112"/>
    </location>
</feature>
<name>A0A1Z5JL06_FISSO</name>
<feature type="region of interest" description="Disordered" evidence="1">
    <location>
        <begin position="1"/>
        <end position="217"/>
    </location>
</feature>
<feature type="compositionally biased region" description="Basic and acidic residues" evidence="1">
    <location>
        <begin position="163"/>
        <end position="175"/>
    </location>
</feature>
<feature type="compositionally biased region" description="Acidic residues" evidence="1">
    <location>
        <begin position="119"/>
        <end position="128"/>
    </location>
</feature>
<comment type="caution">
    <text evidence="2">The sequence shown here is derived from an EMBL/GenBank/DDBJ whole genome shotgun (WGS) entry which is preliminary data.</text>
</comment>
<feature type="compositionally biased region" description="Basic and acidic residues" evidence="1">
    <location>
        <begin position="187"/>
        <end position="217"/>
    </location>
</feature>
<feature type="compositionally biased region" description="Basic and acidic residues" evidence="1">
    <location>
        <begin position="40"/>
        <end position="54"/>
    </location>
</feature>
<dbReference type="PANTHER" id="PTHR13237:SF8">
    <property type="entry name" value="SOMETHING ABOUT SILENCING PROTEIN 10"/>
    <property type="match status" value="1"/>
</dbReference>
<dbReference type="AlphaFoldDB" id="A0A1Z5JL06"/>
<dbReference type="OrthoDB" id="55037at2759"/>
<reference evidence="2 3" key="1">
    <citation type="journal article" date="2015" name="Plant Cell">
        <title>Oil accumulation by the oleaginous diatom Fistulifera solaris as revealed by the genome and transcriptome.</title>
        <authorList>
            <person name="Tanaka T."/>
            <person name="Maeda Y."/>
            <person name="Veluchamy A."/>
            <person name="Tanaka M."/>
            <person name="Abida H."/>
            <person name="Marechal E."/>
            <person name="Bowler C."/>
            <person name="Muto M."/>
            <person name="Sunaga Y."/>
            <person name="Tanaka M."/>
            <person name="Yoshino T."/>
            <person name="Taniguchi T."/>
            <person name="Fukuda Y."/>
            <person name="Nemoto M."/>
            <person name="Matsumoto M."/>
            <person name="Wong P.S."/>
            <person name="Aburatani S."/>
            <person name="Fujibuchi W."/>
        </authorList>
    </citation>
    <scope>NUCLEOTIDE SEQUENCE [LARGE SCALE GENOMIC DNA]</scope>
    <source>
        <strain evidence="2 3">JPCC DA0580</strain>
    </source>
</reference>
<gene>
    <name evidence="2" type="ORF">FisN_11Hh208</name>
</gene>
<dbReference type="PANTHER" id="PTHR13237">
    <property type="entry name" value="SOMETHING ABOUT SILENCING PROTEIN 10-RELATED"/>
    <property type="match status" value="1"/>
</dbReference>
<keyword evidence="3" id="KW-1185">Reference proteome</keyword>
<feature type="compositionally biased region" description="Acidic residues" evidence="1">
    <location>
        <begin position="176"/>
        <end position="185"/>
    </location>
</feature>
<dbReference type="GO" id="GO:0000462">
    <property type="term" value="P:maturation of SSU-rRNA from tricistronic rRNA transcript (SSU-rRNA, 5.8S rRNA, LSU-rRNA)"/>
    <property type="evidence" value="ECO:0007669"/>
    <property type="project" value="TreeGrafter"/>
</dbReference>
<evidence type="ECO:0000313" key="2">
    <source>
        <dbReference type="EMBL" id="GAX14669.1"/>
    </source>
</evidence>